<gene>
    <name evidence="3" type="ORF">FB45DRAFT_1019068</name>
</gene>
<dbReference type="EMBL" id="JARKIF010000002">
    <property type="protein sequence ID" value="KAJ7646771.1"/>
    <property type="molecule type" value="Genomic_DNA"/>
</dbReference>
<evidence type="ECO:0000313" key="3">
    <source>
        <dbReference type="EMBL" id="KAJ7646771.1"/>
    </source>
</evidence>
<dbReference type="PANTHER" id="PTHR36223">
    <property type="entry name" value="BETA-LACTAMASE-TYPE TRANSPEPTIDASE FOLD DOMAIN CONTAINING PROTEIN"/>
    <property type="match status" value="1"/>
</dbReference>
<dbReference type="Pfam" id="PF25534">
    <property type="entry name" value="DUF7918"/>
    <property type="match status" value="1"/>
</dbReference>
<proteinExistence type="predicted"/>
<protein>
    <recommendedName>
        <fullName evidence="2">DUF7918 domain-containing protein</fullName>
    </recommendedName>
</protein>
<reference evidence="3" key="1">
    <citation type="submission" date="2023-03" db="EMBL/GenBank/DDBJ databases">
        <title>Massive genome expansion in bonnet fungi (Mycena s.s.) driven by repeated elements and novel gene families across ecological guilds.</title>
        <authorList>
            <consortium name="Lawrence Berkeley National Laboratory"/>
            <person name="Harder C.B."/>
            <person name="Miyauchi S."/>
            <person name="Viragh M."/>
            <person name="Kuo A."/>
            <person name="Thoen E."/>
            <person name="Andreopoulos B."/>
            <person name="Lu D."/>
            <person name="Skrede I."/>
            <person name="Drula E."/>
            <person name="Henrissat B."/>
            <person name="Morin E."/>
            <person name="Kohler A."/>
            <person name="Barry K."/>
            <person name="LaButti K."/>
            <person name="Morin E."/>
            <person name="Salamov A."/>
            <person name="Lipzen A."/>
            <person name="Mereny Z."/>
            <person name="Hegedus B."/>
            <person name="Baldrian P."/>
            <person name="Stursova M."/>
            <person name="Weitz H."/>
            <person name="Taylor A."/>
            <person name="Grigoriev I.V."/>
            <person name="Nagy L.G."/>
            <person name="Martin F."/>
            <person name="Kauserud H."/>
        </authorList>
    </citation>
    <scope>NUCLEOTIDE SEQUENCE</scope>
    <source>
        <strain evidence="3">9284</strain>
    </source>
</reference>
<feature type="region of interest" description="Disordered" evidence="1">
    <location>
        <begin position="206"/>
        <end position="276"/>
    </location>
</feature>
<dbReference type="Proteomes" id="UP001221142">
    <property type="component" value="Unassembled WGS sequence"/>
</dbReference>
<accession>A0AAD7CEB7</accession>
<dbReference type="PANTHER" id="PTHR36223:SF1">
    <property type="entry name" value="TRANSCRIPTION ELONGATION FACTOR EAF N-TERMINAL DOMAIN-CONTAINING PROTEIN"/>
    <property type="match status" value="1"/>
</dbReference>
<evidence type="ECO:0000259" key="2">
    <source>
        <dbReference type="Pfam" id="PF25534"/>
    </source>
</evidence>
<comment type="caution">
    <text evidence="3">The sequence shown here is derived from an EMBL/GenBank/DDBJ whole genome shotgun (WGS) entry which is preliminary data.</text>
</comment>
<dbReference type="AlphaFoldDB" id="A0AAD7CEB7"/>
<feature type="compositionally biased region" description="Basic residues" evidence="1">
    <location>
        <begin position="236"/>
        <end position="245"/>
    </location>
</feature>
<evidence type="ECO:0000313" key="4">
    <source>
        <dbReference type="Proteomes" id="UP001221142"/>
    </source>
</evidence>
<dbReference type="InterPro" id="IPR057678">
    <property type="entry name" value="DUF7918"/>
</dbReference>
<keyword evidence="4" id="KW-1185">Reference proteome</keyword>
<evidence type="ECO:0000256" key="1">
    <source>
        <dbReference type="SAM" id="MobiDB-lite"/>
    </source>
</evidence>
<sequence length="276" mass="30142">MLQSLDGSFCAWITIEGVVTPEYSVETSADGKTVTCWIASELGKKFAVHWTNRSYPAHIQGQVKMDGVNCGGRISYGHLRGLPKSSVKDGISDGMTVKPFVFSGLALSDDDALLGGPSYENLGLIELTLHPVQILNANVPCSGTANLSNLQVHERSKKAVTQQITLAAPIIQRTTFARTARLAADLVTFTFKYRPLDILQANGMAPASSGLKRKSSDEESSKSALSEHPNLPPTKRIVKKEKKPRVKEEEEKHAKRVKREGSNRRPFNSGEVIDLT</sequence>
<organism evidence="3 4">
    <name type="scientific">Roridomyces roridus</name>
    <dbReference type="NCBI Taxonomy" id="1738132"/>
    <lineage>
        <taxon>Eukaryota</taxon>
        <taxon>Fungi</taxon>
        <taxon>Dikarya</taxon>
        <taxon>Basidiomycota</taxon>
        <taxon>Agaricomycotina</taxon>
        <taxon>Agaricomycetes</taxon>
        <taxon>Agaricomycetidae</taxon>
        <taxon>Agaricales</taxon>
        <taxon>Marasmiineae</taxon>
        <taxon>Mycenaceae</taxon>
        <taxon>Roridomyces</taxon>
    </lineage>
</organism>
<feature type="compositionally biased region" description="Basic and acidic residues" evidence="1">
    <location>
        <begin position="246"/>
        <end position="263"/>
    </location>
</feature>
<name>A0AAD7CEB7_9AGAR</name>
<feature type="domain" description="DUF7918" evidence="2">
    <location>
        <begin position="13"/>
        <end position="207"/>
    </location>
</feature>